<protein>
    <submittedName>
        <fullName evidence="2">Uncharacterized protein</fullName>
    </submittedName>
</protein>
<dbReference type="Proteomes" id="UP000827092">
    <property type="component" value="Unassembled WGS sequence"/>
</dbReference>
<name>A0AAV6URD3_9ARAC</name>
<dbReference type="EMBL" id="JAFNEN010000294">
    <property type="protein sequence ID" value="KAG8186664.1"/>
    <property type="molecule type" value="Genomic_DNA"/>
</dbReference>
<feature type="compositionally biased region" description="Low complexity" evidence="1">
    <location>
        <begin position="55"/>
        <end position="69"/>
    </location>
</feature>
<evidence type="ECO:0000313" key="2">
    <source>
        <dbReference type="EMBL" id="KAG8186664.1"/>
    </source>
</evidence>
<keyword evidence="3" id="KW-1185">Reference proteome</keyword>
<evidence type="ECO:0000256" key="1">
    <source>
        <dbReference type="SAM" id="MobiDB-lite"/>
    </source>
</evidence>
<dbReference type="AlphaFoldDB" id="A0AAV6URD3"/>
<accession>A0AAV6URD3</accession>
<feature type="region of interest" description="Disordered" evidence="1">
    <location>
        <begin position="27"/>
        <end position="69"/>
    </location>
</feature>
<sequence>MLICHTENSITALILISSPSQLTSASPNLVILDRPHSKPSLSSTTEDRGGKRRGSGSSARARARTSSSY</sequence>
<gene>
    <name evidence="2" type="ORF">JTE90_014740</name>
</gene>
<proteinExistence type="predicted"/>
<evidence type="ECO:0000313" key="3">
    <source>
        <dbReference type="Proteomes" id="UP000827092"/>
    </source>
</evidence>
<reference evidence="2 3" key="1">
    <citation type="journal article" date="2022" name="Nat. Ecol. Evol.">
        <title>A masculinizing supergene underlies an exaggerated male reproductive morph in a spider.</title>
        <authorList>
            <person name="Hendrickx F."/>
            <person name="De Corte Z."/>
            <person name="Sonet G."/>
            <person name="Van Belleghem S.M."/>
            <person name="Kostlbacher S."/>
            <person name="Vangestel C."/>
        </authorList>
    </citation>
    <scope>NUCLEOTIDE SEQUENCE [LARGE SCALE GENOMIC DNA]</scope>
    <source>
        <strain evidence="2">W744_W776</strain>
    </source>
</reference>
<comment type="caution">
    <text evidence="2">The sequence shown here is derived from an EMBL/GenBank/DDBJ whole genome shotgun (WGS) entry which is preliminary data.</text>
</comment>
<organism evidence="2 3">
    <name type="scientific">Oedothorax gibbosus</name>
    <dbReference type="NCBI Taxonomy" id="931172"/>
    <lineage>
        <taxon>Eukaryota</taxon>
        <taxon>Metazoa</taxon>
        <taxon>Ecdysozoa</taxon>
        <taxon>Arthropoda</taxon>
        <taxon>Chelicerata</taxon>
        <taxon>Arachnida</taxon>
        <taxon>Araneae</taxon>
        <taxon>Araneomorphae</taxon>
        <taxon>Entelegynae</taxon>
        <taxon>Araneoidea</taxon>
        <taxon>Linyphiidae</taxon>
        <taxon>Erigoninae</taxon>
        <taxon>Oedothorax</taxon>
    </lineage>
</organism>